<dbReference type="AlphaFoldDB" id="A0A914HL41"/>
<reference evidence="2" key="1">
    <citation type="submission" date="2022-11" db="UniProtKB">
        <authorList>
            <consortium name="WormBaseParasite"/>
        </authorList>
    </citation>
    <scope>IDENTIFICATION</scope>
</reference>
<accession>A0A914HL41</accession>
<sequence>MRSIILGLKTEFVTLIVEIALVDIEKQQWSREKVPILVQKFDKLFILTSKNVTYCAKAPFQSAKERLTELRGLGDKLEEHQIRQTIEEAIVEAKLTVGLSQFGTALQVSPNRKCNGGASPQESCLSDRRNSPASHFFKQCKQMLKLEMFLIYEQFSAGNDKRYRKNCSIIVSIICERAAPPATPMPAETAASAVLSDFNALKRRKDDPAISKQKFVRTMFGCA</sequence>
<organism evidence="1 2">
    <name type="scientific">Globodera rostochiensis</name>
    <name type="common">Golden nematode worm</name>
    <name type="synonym">Heterodera rostochiensis</name>
    <dbReference type="NCBI Taxonomy" id="31243"/>
    <lineage>
        <taxon>Eukaryota</taxon>
        <taxon>Metazoa</taxon>
        <taxon>Ecdysozoa</taxon>
        <taxon>Nematoda</taxon>
        <taxon>Chromadorea</taxon>
        <taxon>Rhabditida</taxon>
        <taxon>Tylenchina</taxon>
        <taxon>Tylenchomorpha</taxon>
        <taxon>Tylenchoidea</taxon>
        <taxon>Heteroderidae</taxon>
        <taxon>Heteroderinae</taxon>
        <taxon>Globodera</taxon>
    </lineage>
</organism>
<proteinExistence type="predicted"/>
<keyword evidence="1" id="KW-1185">Reference proteome</keyword>
<dbReference type="WBParaSite" id="Gr19_v10_g2496.t1">
    <property type="protein sequence ID" value="Gr19_v10_g2496.t1"/>
    <property type="gene ID" value="Gr19_v10_g2496"/>
</dbReference>
<name>A0A914HL41_GLORO</name>
<dbReference type="Proteomes" id="UP000887572">
    <property type="component" value="Unplaced"/>
</dbReference>
<evidence type="ECO:0000313" key="2">
    <source>
        <dbReference type="WBParaSite" id="Gr19_v10_g2496.t1"/>
    </source>
</evidence>
<evidence type="ECO:0000313" key="1">
    <source>
        <dbReference type="Proteomes" id="UP000887572"/>
    </source>
</evidence>
<protein>
    <submittedName>
        <fullName evidence="2">Uncharacterized protein</fullName>
    </submittedName>
</protein>